<organism evidence="5">
    <name type="scientific">Trypanosoma brucei equiperdum</name>
    <dbReference type="NCBI Taxonomy" id="630700"/>
    <lineage>
        <taxon>Eukaryota</taxon>
        <taxon>Discoba</taxon>
        <taxon>Euglenozoa</taxon>
        <taxon>Kinetoplastea</taxon>
        <taxon>Metakinetoplastina</taxon>
        <taxon>Trypanosomatida</taxon>
        <taxon>Trypanosomatidae</taxon>
        <taxon>Trypanosoma</taxon>
    </lineage>
</organism>
<dbReference type="Proteomes" id="UP000266743">
    <property type="component" value="Chromosome 8"/>
</dbReference>
<dbReference type="InterPro" id="IPR029012">
    <property type="entry name" value="Helix_hairpin_bin_sf"/>
</dbReference>
<evidence type="ECO:0000256" key="4">
    <source>
        <dbReference type="SAM" id="MobiDB-lite"/>
    </source>
</evidence>
<gene>
    <name evidence="5" type="ORF">DPX39_080019700</name>
</gene>
<evidence type="ECO:0000313" key="5">
    <source>
        <dbReference type="EMBL" id="RHW70778.1"/>
    </source>
</evidence>
<comment type="similarity">
    <text evidence="2">Belongs to the ISY1 family.</text>
</comment>
<evidence type="ECO:0000256" key="2">
    <source>
        <dbReference type="ARBA" id="ARBA00007002"/>
    </source>
</evidence>
<accession>A0A3L6L3T9</accession>
<proteinExistence type="inferred from homology"/>
<dbReference type="SUPFAM" id="SSF140102">
    <property type="entry name" value="ISY1 domain-like"/>
    <property type="match status" value="1"/>
</dbReference>
<reference evidence="5" key="1">
    <citation type="submission" date="2018-09" db="EMBL/GenBank/DDBJ databases">
        <title>whole genome sequence of T. equiperdum IVM-t1 strain.</title>
        <authorList>
            <person name="Suganuma K."/>
        </authorList>
    </citation>
    <scope>NUCLEOTIDE SEQUENCE [LARGE SCALE GENOMIC DNA]</scope>
    <source>
        <strain evidence="5">IVM-t1</strain>
    </source>
</reference>
<dbReference type="AlphaFoldDB" id="A0A3L6L3T9"/>
<comment type="caution">
    <text evidence="5">The sequence shown here is derived from an EMBL/GenBank/DDBJ whole genome shotgun (WGS) entry which is preliminary data.</text>
</comment>
<feature type="region of interest" description="Disordered" evidence="4">
    <location>
        <begin position="166"/>
        <end position="202"/>
    </location>
</feature>
<evidence type="ECO:0000256" key="3">
    <source>
        <dbReference type="ARBA" id="ARBA00023242"/>
    </source>
</evidence>
<dbReference type="InterPro" id="IPR037200">
    <property type="entry name" value="Isy1_sf"/>
</dbReference>
<dbReference type="InterPro" id="IPR009360">
    <property type="entry name" value="Isy1"/>
</dbReference>
<dbReference type="GO" id="GO:0005634">
    <property type="term" value="C:nucleus"/>
    <property type="evidence" value="ECO:0007669"/>
    <property type="project" value="UniProtKB-SubCell"/>
</dbReference>
<dbReference type="Pfam" id="PF06246">
    <property type="entry name" value="Isy1"/>
    <property type="match status" value="1"/>
</dbReference>
<comment type="subcellular location">
    <subcellularLocation>
        <location evidence="1">Nucleus</location>
    </subcellularLocation>
</comment>
<dbReference type="PANTHER" id="PTHR13021">
    <property type="entry name" value="PRE-MRNA-SPLICING FACTOR ISY1"/>
    <property type="match status" value="1"/>
</dbReference>
<evidence type="ECO:0000256" key="1">
    <source>
        <dbReference type="ARBA" id="ARBA00004123"/>
    </source>
</evidence>
<sequence length="276" mass="31730">MHIYPQLAYFQYFYSMQDYLREIEGRLARKRERQNTVLYRLAKRKADEKRLSSLGIRSLPSSPLETADVNVVKFVIFKTKQEIGDKVARLRNPELVSIETHGEVVVRAKNDEVNQLISKKNLWERRLATLNGETHRRAAPRKIYFGCAAGLPEAKRDDAKEVVAHVENEEDGWESDSHASSDSDDDDDDAPKPSTLYRGELASRGSEDLLRCIETEAERNLRSVYSHGSESSPGRSQMAEETFIVDVVLPTEEEFRIKHLERRKQAIQKRLDALKN</sequence>
<name>A0A3L6L3T9_9TRYP</name>
<dbReference type="Gene3D" id="1.10.287.660">
    <property type="entry name" value="Helix hairpin bin"/>
    <property type="match status" value="1"/>
</dbReference>
<dbReference type="EMBL" id="QSBY01000008">
    <property type="protein sequence ID" value="RHW70778.1"/>
    <property type="molecule type" value="Genomic_DNA"/>
</dbReference>
<keyword evidence="3" id="KW-0539">Nucleus</keyword>
<dbReference type="GO" id="GO:0000350">
    <property type="term" value="P:generation of catalytic spliceosome for second transesterification step"/>
    <property type="evidence" value="ECO:0007669"/>
    <property type="project" value="InterPro"/>
</dbReference>
<protein>
    <submittedName>
        <fullName evidence="5">Isy1-like splicing family</fullName>
    </submittedName>
</protein>